<name>A6JDQ2_RAT</name>
<sequence>MRPSSNSVDAAAGTRDLEADN</sequence>
<protein>
    <submittedName>
        <fullName evidence="2">Zinc finger, FYVE domain containing 1 (Predicted), isoform CRA_b</fullName>
    </submittedName>
</protein>
<accession>A6JDQ2</accession>
<evidence type="ECO:0000256" key="1">
    <source>
        <dbReference type="SAM" id="MobiDB-lite"/>
    </source>
</evidence>
<dbReference type="EMBL" id="CH473982">
    <property type="protein sequence ID" value="EDL81447.1"/>
    <property type="molecule type" value="Genomic_DNA"/>
</dbReference>
<evidence type="ECO:0000313" key="3">
    <source>
        <dbReference type="Proteomes" id="UP000234681"/>
    </source>
</evidence>
<reference evidence="3" key="3">
    <citation type="submission" date="2005-09" db="EMBL/GenBank/DDBJ databases">
        <authorList>
            <person name="Mural R.J."/>
            <person name="Li P.W."/>
            <person name="Adams M.D."/>
            <person name="Amanatides P.G."/>
            <person name="Baden-Tillson H."/>
            <person name="Barnstead M."/>
            <person name="Chin S.H."/>
            <person name="Dew I."/>
            <person name="Evans C.A."/>
            <person name="Ferriera S."/>
            <person name="Flanigan M."/>
            <person name="Fosler C."/>
            <person name="Glodek A."/>
            <person name="Gu Z."/>
            <person name="Holt R.A."/>
            <person name="Jennings D."/>
            <person name="Kraft C.L."/>
            <person name="Lu F."/>
            <person name="Nguyen T."/>
            <person name="Nusskern D.R."/>
            <person name="Pfannkoch C.M."/>
            <person name="Sitter C."/>
            <person name="Sutton G.G."/>
            <person name="Venter J.C."/>
            <person name="Wang Z."/>
            <person name="Woodage T."/>
            <person name="Zheng X.H."/>
            <person name="Zhong F."/>
        </authorList>
    </citation>
    <scope>NUCLEOTIDE SEQUENCE [LARGE SCALE GENOMIC DNA]</scope>
    <source>
        <strain>BN</strain>
        <strain evidence="3">Sprague-Dawley</strain>
    </source>
</reference>
<dbReference type="EMBL" id="CH473982">
    <property type="protein sequence ID" value="EDL81446.1"/>
    <property type="molecule type" value="Genomic_DNA"/>
</dbReference>
<feature type="region of interest" description="Disordered" evidence="1">
    <location>
        <begin position="1"/>
        <end position="21"/>
    </location>
</feature>
<organism evidence="2 3">
    <name type="scientific">Rattus norvegicus</name>
    <name type="common">Rat</name>
    <dbReference type="NCBI Taxonomy" id="10116"/>
    <lineage>
        <taxon>Eukaryota</taxon>
        <taxon>Metazoa</taxon>
        <taxon>Chordata</taxon>
        <taxon>Craniata</taxon>
        <taxon>Vertebrata</taxon>
        <taxon>Euteleostomi</taxon>
        <taxon>Mammalia</taxon>
        <taxon>Eutheria</taxon>
        <taxon>Euarchontoglires</taxon>
        <taxon>Glires</taxon>
        <taxon>Rodentia</taxon>
        <taxon>Myomorpha</taxon>
        <taxon>Muroidea</taxon>
        <taxon>Muridae</taxon>
        <taxon>Murinae</taxon>
        <taxon>Rattus</taxon>
    </lineage>
</organism>
<gene>
    <name evidence="2" type="primary">Zfyve1_predicted</name>
    <name evidence="2" type="ORF">rCG_20632</name>
</gene>
<dbReference type="Proteomes" id="UP000234681">
    <property type="component" value="Chromosome 6"/>
</dbReference>
<evidence type="ECO:0000313" key="2">
    <source>
        <dbReference type="EMBL" id="EDL81446.1"/>
    </source>
</evidence>
<reference evidence="2" key="2">
    <citation type="submission" date="2005-07" db="EMBL/GenBank/DDBJ databases">
        <authorList>
            <person name="Mural R.J."/>
            <person name="Li P.W."/>
            <person name="Adams M.D."/>
            <person name="Amanatides P.G."/>
            <person name="Baden-Tillson H."/>
            <person name="Barnstead M."/>
            <person name="Chin S.H."/>
            <person name="Dew I."/>
            <person name="Evans C.A."/>
            <person name="Ferriera S."/>
            <person name="Flanigan M."/>
            <person name="Fosler C."/>
            <person name="Glodek A."/>
            <person name="Gu Z."/>
            <person name="Holt R.A."/>
            <person name="Jennings D."/>
            <person name="Kraft C.L."/>
            <person name="Lu F."/>
            <person name="Nguyen T."/>
            <person name="Nusskern D.R."/>
            <person name="Pfannkoch C.M."/>
            <person name="Sitter C."/>
            <person name="Sutton G.G."/>
            <person name="Venter J.C."/>
            <person name="Wang Z."/>
            <person name="Woodage T."/>
            <person name="Zheng X.H."/>
            <person name="Zhong F."/>
        </authorList>
    </citation>
    <scope>NUCLEOTIDE SEQUENCE</scope>
    <source>
        <strain evidence="2">BN</strain>
        <strain evidence="3">BN, Sprague-Dawley</strain>
    </source>
</reference>
<dbReference type="AlphaFoldDB" id="A6JDQ2"/>
<reference evidence="2" key="1">
    <citation type="journal article" date="2005" name="Genome Res.">
        <title>Gene and alternative splicing annotation with AIR.</title>
        <authorList>
            <person name="Florea L."/>
            <person name="Di Francesco V."/>
            <person name="Miller J."/>
            <person name="Turner R."/>
            <person name="Yao A."/>
            <person name="Harris M."/>
            <person name="Walenz B."/>
            <person name="Mobarry C."/>
            <person name="Merkulov G.V."/>
            <person name="Charlab R."/>
            <person name="Dew I."/>
            <person name="Deng Z."/>
            <person name="Istrail S."/>
            <person name="Li P."/>
            <person name="Sutton G."/>
        </authorList>
    </citation>
    <scope>NUCLEOTIDE SEQUENCE</scope>
    <source>
        <strain evidence="2">BN</strain>
    </source>
</reference>
<proteinExistence type="predicted"/>